<feature type="transmembrane region" description="Helical" evidence="4">
    <location>
        <begin position="137"/>
        <end position="156"/>
    </location>
</feature>
<protein>
    <submittedName>
        <fullName evidence="5">MFS transporter</fullName>
    </submittedName>
</protein>
<evidence type="ECO:0000256" key="1">
    <source>
        <dbReference type="ARBA" id="ARBA00022692"/>
    </source>
</evidence>
<dbReference type="InterPro" id="IPR036259">
    <property type="entry name" value="MFS_trans_sf"/>
</dbReference>
<keyword evidence="2 4" id="KW-1133">Transmembrane helix</keyword>
<name>A0A9X3HU57_9VIBR</name>
<gene>
    <name evidence="5" type="ORF">MD483_20880</name>
</gene>
<feature type="transmembrane region" description="Helical" evidence="4">
    <location>
        <begin position="107"/>
        <end position="125"/>
    </location>
</feature>
<feature type="transmembrane region" description="Helical" evidence="4">
    <location>
        <begin position="72"/>
        <end position="91"/>
    </location>
</feature>
<organism evidence="5 6">
    <name type="scientific">Vibrio paucivorans</name>
    <dbReference type="NCBI Taxonomy" id="2829489"/>
    <lineage>
        <taxon>Bacteria</taxon>
        <taxon>Pseudomonadati</taxon>
        <taxon>Pseudomonadota</taxon>
        <taxon>Gammaproteobacteria</taxon>
        <taxon>Vibrionales</taxon>
        <taxon>Vibrionaceae</taxon>
        <taxon>Vibrio</taxon>
    </lineage>
</organism>
<keyword evidence="3 4" id="KW-0472">Membrane</keyword>
<evidence type="ECO:0000256" key="4">
    <source>
        <dbReference type="SAM" id="Phobius"/>
    </source>
</evidence>
<comment type="caution">
    <text evidence="5">The sequence shown here is derived from an EMBL/GenBank/DDBJ whole genome shotgun (WGS) entry which is preliminary data.</text>
</comment>
<accession>A0A9X3HU57</accession>
<feature type="transmembrane region" description="Helical" evidence="4">
    <location>
        <begin position="26"/>
        <end position="46"/>
    </location>
</feature>
<sequence>GIGLSISPVLGMGLGGYLVDWNGYQAVFFALCILALALGAACFVMLPETKPSQLSKPNLGFIAKKLFSDMDIWFSAGLVACFNVALFNYYLQGPFMFKSLGLSSVDFGHSGIALAIGTFAGSIANKQLIKLGIESNKLIVIAVAISMCGAIGVHTLSSSIVFLLPMILVVIGFGIGIPNILSRALIGYKDAVGSAGALFGLMYYLMIGLGLFVAAKVQSLGMVLVGVTSVMVVLLTLKLARQRLQSNATVS</sequence>
<dbReference type="Proteomes" id="UP001155586">
    <property type="component" value="Unassembled WGS sequence"/>
</dbReference>
<evidence type="ECO:0000313" key="6">
    <source>
        <dbReference type="Proteomes" id="UP001155586"/>
    </source>
</evidence>
<dbReference type="GO" id="GO:0022857">
    <property type="term" value="F:transmembrane transporter activity"/>
    <property type="evidence" value="ECO:0007669"/>
    <property type="project" value="InterPro"/>
</dbReference>
<dbReference type="RefSeq" id="WP_265689344.1">
    <property type="nucleotide sequence ID" value="NZ_JAKRRX010000203.1"/>
</dbReference>
<dbReference type="Pfam" id="PF07690">
    <property type="entry name" value="MFS_1"/>
    <property type="match status" value="1"/>
</dbReference>
<feature type="transmembrane region" description="Helical" evidence="4">
    <location>
        <begin position="220"/>
        <end position="237"/>
    </location>
</feature>
<evidence type="ECO:0000256" key="3">
    <source>
        <dbReference type="ARBA" id="ARBA00023136"/>
    </source>
</evidence>
<feature type="transmembrane region" description="Helical" evidence="4">
    <location>
        <begin position="162"/>
        <end position="181"/>
    </location>
</feature>
<dbReference type="AlphaFoldDB" id="A0A9X3HU57"/>
<keyword evidence="6" id="KW-1185">Reference proteome</keyword>
<proteinExistence type="predicted"/>
<evidence type="ECO:0000313" key="5">
    <source>
        <dbReference type="EMBL" id="MCW8336268.1"/>
    </source>
</evidence>
<feature type="non-terminal residue" evidence="5">
    <location>
        <position position="1"/>
    </location>
</feature>
<keyword evidence="1 4" id="KW-0812">Transmembrane</keyword>
<dbReference type="SUPFAM" id="SSF103473">
    <property type="entry name" value="MFS general substrate transporter"/>
    <property type="match status" value="1"/>
</dbReference>
<dbReference type="EMBL" id="JAKRRX010000203">
    <property type="protein sequence ID" value="MCW8336268.1"/>
    <property type="molecule type" value="Genomic_DNA"/>
</dbReference>
<feature type="transmembrane region" description="Helical" evidence="4">
    <location>
        <begin position="193"/>
        <end position="214"/>
    </location>
</feature>
<evidence type="ECO:0000256" key="2">
    <source>
        <dbReference type="ARBA" id="ARBA00022989"/>
    </source>
</evidence>
<reference evidence="5" key="1">
    <citation type="submission" date="2022-02" db="EMBL/GenBank/DDBJ databases">
        <title>Vibrio sp. nov., a new bacterium isolated from Bohai sea, China.</title>
        <authorList>
            <person name="Yuan Y."/>
        </authorList>
    </citation>
    <scope>NUCLEOTIDE SEQUENCE</scope>
    <source>
        <strain evidence="5">DBSS07</strain>
    </source>
</reference>
<dbReference type="InterPro" id="IPR011701">
    <property type="entry name" value="MFS"/>
</dbReference>
<dbReference type="Gene3D" id="1.20.1720.10">
    <property type="entry name" value="Multidrug resistance protein D"/>
    <property type="match status" value="1"/>
</dbReference>